<proteinExistence type="predicted"/>
<dbReference type="HOGENOM" id="CLU_2667346_0_0_5"/>
<evidence type="ECO:0000313" key="2">
    <source>
        <dbReference type="Proteomes" id="UP000001627"/>
    </source>
</evidence>
<accession>C6V575</accession>
<dbReference type="KEGG" id="nri:NRI_0564"/>
<dbReference type="AlphaFoldDB" id="C6V575"/>
<dbReference type="EMBL" id="CP001431">
    <property type="protein sequence ID" value="ACT69552.1"/>
    <property type="molecule type" value="Genomic_DNA"/>
</dbReference>
<sequence length="75" mass="8707">MCKIIRLTRLYQYWKVDCLVLSSLLDTSKSVRVGCTGFSELLAFCLYEIEVKCCFTHLCEQSSHEKVREVYSFGV</sequence>
<dbReference type="STRING" id="434131.NRI_0564"/>
<gene>
    <name evidence="1" type="ordered locus">NRI_0564</name>
</gene>
<organism evidence="1 2">
    <name type="scientific">Neorickettsia risticii (strain Illinois)</name>
    <dbReference type="NCBI Taxonomy" id="434131"/>
    <lineage>
        <taxon>Bacteria</taxon>
        <taxon>Pseudomonadati</taxon>
        <taxon>Pseudomonadota</taxon>
        <taxon>Alphaproteobacteria</taxon>
        <taxon>Rickettsiales</taxon>
        <taxon>Anaplasmataceae</taxon>
        <taxon>Neorickettsia</taxon>
    </lineage>
</organism>
<evidence type="ECO:0000313" key="1">
    <source>
        <dbReference type="EMBL" id="ACT69552.1"/>
    </source>
</evidence>
<name>C6V575_NEORI</name>
<dbReference type="Proteomes" id="UP000001627">
    <property type="component" value="Chromosome"/>
</dbReference>
<keyword evidence="2" id="KW-1185">Reference proteome</keyword>
<protein>
    <submittedName>
        <fullName evidence="1">Uncharacterized protein</fullName>
    </submittedName>
</protein>
<reference evidence="1 2" key="1">
    <citation type="journal article" date="2009" name="Nucleic Acids Res.">
        <title>Analysis of complete genome sequence of Neorickettsia risticii: causative agent of Potomac horse fever.</title>
        <authorList>
            <person name="Lin M."/>
            <person name="Zhang C."/>
            <person name="Gibson K."/>
            <person name="Rikihisa Y."/>
        </authorList>
    </citation>
    <scope>NUCLEOTIDE SEQUENCE [LARGE SCALE GENOMIC DNA]</scope>
    <source>
        <strain evidence="1 2">Illinois</strain>
    </source>
</reference>